<organism evidence="2 3">
    <name type="scientific">Portunus trituberculatus</name>
    <name type="common">Swimming crab</name>
    <name type="synonym">Neptunus trituberculatus</name>
    <dbReference type="NCBI Taxonomy" id="210409"/>
    <lineage>
        <taxon>Eukaryota</taxon>
        <taxon>Metazoa</taxon>
        <taxon>Ecdysozoa</taxon>
        <taxon>Arthropoda</taxon>
        <taxon>Crustacea</taxon>
        <taxon>Multicrustacea</taxon>
        <taxon>Malacostraca</taxon>
        <taxon>Eumalacostraca</taxon>
        <taxon>Eucarida</taxon>
        <taxon>Decapoda</taxon>
        <taxon>Pleocyemata</taxon>
        <taxon>Brachyura</taxon>
        <taxon>Eubrachyura</taxon>
        <taxon>Portunoidea</taxon>
        <taxon>Portunidae</taxon>
        <taxon>Portuninae</taxon>
        <taxon>Portunus</taxon>
    </lineage>
</organism>
<feature type="region of interest" description="Disordered" evidence="1">
    <location>
        <begin position="41"/>
        <end position="74"/>
    </location>
</feature>
<sequence>MRFRGKLSRLDRLSVRVDLNYRRQSSHRCVKEEAKCVSSLKHRGIKTPSPAGRSLLLPRPAAGKTHESRRAVGNSAGPLRLFQAGPCYQAATTV</sequence>
<keyword evidence="3" id="KW-1185">Reference proteome</keyword>
<evidence type="ECO:0000313" key="3">
    <source>
        <dbReference type="Proteomes" id="UP000324222"/>
    </source>
</evidence>
<reference evidence="2 3" key="1">
    <citation type="submission" date="2019-05" db="EMBL/GenBank/DDBJ databases">
        <title>Another draft genome of Portunus trituberculatus and its Hox gene families provides insights of decapod evolution.</title>
        <authorList>
            <person name="Jeong J.-H."/>
            <person name="Song I."/>
            <person name="Kim S."/>
            <person name="Choi T."/>
            <person name="Kim D."/>
            <person name="Ryu S."/>
            <person name="Kim W."/>
        </authorList>
    </citation>
    <scope>NUCLEOTIDE SEQUENCE [LARGE SCALE GENOMIC DNA]</scope>
    <source>
        <tissue evidence="2">Muscle</tissue>
    </source>
</reference>
<dbReference type="EMBL" id="VSRR010079684">
    <property type="protein sequence ID" value="MPC89022.1"/>
    <property type="molecule type" value="Genomic_DNA"/>
</dbReference>
<protein>
    <submittedName>
        <fullName evidence="2">Uncharacterized protein</fullName>
    </submittedName>
</protein>
<gene>
    <name evidence="2" type="ORF">E2C01_083950</name>
</gene>
<accession>A0A5B7IYL8</accession>
<evidence type="ECO:0000256" key="1">
    <source>
        <dbReference type="SAM" id="MobiDB-lite"/>
    </source>
</evidence>
<name>A0A5B7IYL8_PORTR</name>
<evidence type="ECO:0000313" key="2">
    <source>
        <dbReference type="EMBL" id="MPC89022.1"/>
    </source>
</evidence>
<dbReference type="AlphaFoldDB" id="A0A5B7IYL8"/>
<dbReference type="Proteomes" id="UP000324222">
    <property type="component" value="Unassembled WGS sequence"/>
</dbReference>
<comment type="caution">
    <text evidence="2">The sequence shown here is derived from an EMBL/GenBank/DDBJ whole genome shotgun (WGS) entry which is preliminary data.</text>
</comment>
<proteinExistence type="predicted"/>